<evidence type="ECO:0000313" key="3">
    <source>
        <dbReference type="EMBL" id="ATQ71003.1"/>
    </source>
</evidence>
<feature type="compositionally biased region" description="Basic and acidic residues" evidence="1">
    <location>
        <begin position="59"/>
        <end position="71"/>
    </location>
</feature>
<dbReference type="InterPro" id="IPR000510">
    <property type="entry name" value="Nase/OxRdtase_comp1"/>
</dbReference>
<dbReference type="SUPFAM" id="SSF53807">
    <property type="entry name" value="Helical backbone' metal receptor"/>
    <property type="match status" value="1"/>
</dbReference>
<keyword evidence="3" id="KW-0614">Plasmid</keyword>
<dbReference type="Gene3D" id="3.40.50.1980">
    <property type="entry name" value="Nitrogenase molybdenum iron protein domain"/>
    <property type="match status" value="3"/>
</dbReference>
<dbReference type="KEGG" id="mtw:CQW49_23995"/>
<organism evidence="3 4">
    <name type="scientific">Methylosinus trichosporium (strain ATCC 35070 / NCIMB 11131 / UNIQEM 75 / OB3b)</name>
    <dbReference type="NCBI Taxonomy" id="595536"/>
    <lineage>
        <taxon>Bacteria</taxon>
        <taxon>Pseudomonadati</taxon>
        <taxon>Pseudomonadota</taxon>
        <taxon>Alphaproteobacteria</taxon>
        <taxon>Hyphomicrobiales</taxon>
        <taxon>Methylocystaceae</taxon>
        <taxon>Methylosinus</taxon>
    </lineage>
</organism>
<dbReference type="PANTHER" id="PTHR43457">
    <property type="entry name" value="NITROGENASE MOLYBDENUM-IRON PROTEIN ALPHA CHAIN"/>
    <property type="match status" value="1"/>
</dbReference>
<evidence type="ECO:0000256" key="1">
    <source>
        <dbReference type="SAM" id="MobiDB-lite"/>
    </source>
</evidence>
<dbReference type="InterPro" id="IPR010143">
    <property type="entry name" value="Nase_comp1_asu"/>
</dbReference>
<name>A0A2D2D7R1_METT3</name>
<proteinExistence type="predicted"/>
<dbReference type="AlphaFoldDB" id="A0A2D2D7R1"/>
<feature type="region of interest" description="Disordered" evidence="1">
    <location>
        <begin position="1"/>
        <end position="76"/>
    </location>
</feature>
<evidence type="ECO:0000313" key="4">
    <source>
        <dbReference type="Proteomes" id="UP000230709"/>
    </source>
</evidence>
<accession>A0A2D2D7R1</accession>
<dbReference type="GO" id="GO:0051536">
    <property type="term" value="F:iron-sulfur cluster binding"/>
    <property type="evidence" value="ECO:0007669"/>
    <property type="project" value="InterPro"/>
</dbReference>
<geneLocation type="plasmid" evidence="4">
    <name>pob3b3</name>
</geneLocation>
<dbReference type="STRING" id="595536.GCA_000178815_00001"/>
<dbReference type="GO" id="GO:0016163">
    <property type="term" value="F:nitrogenase activity"/>
    <property type="evidence" value="ECO:0007669"/>
    <property type="project" value="InterPro"/>
</dbReference>
<evidence type="ECO:0000259" key="2">
    <source>
        <dbReference type="Pfam" id="PF00148"/>
    </source>
</evidence>
<reference evidence="4" key="1">
    <citation type="submission" date="2017-10" db="EMBL/GenBank/DDBJ databases">
        <title>Completed PacBio SMRT sequence of Methylosinus trichosporium OB3b reveals presence of a third large plasmid.</title>
        <authorList>
            <person name="Charles T.C."/>
            <person name="Lynch M.D.J."/>
            <person name="Heil J.R."/>
            <person name="Cheng J."/>
        </authorList>
    </citation>
    <scope>NUCLEOTIDE SEQUENCE [LARGE SCALE GENOMIC DNA]</scope>
    <source>
        <strain evidence="4">OB3b</strain>
        <plasmid evidence="4">pob3b3</plasmid>
    </source>
</reference>
<dbReference type="EMBL" id="CP023740">
    <property type="protein sequence ID" value="ATQ71003.1"/>
    <property type="molecule type" value="Genomic_DNA"/>
</dbReference>
<protein>
    <submittedName>
        <fullName evidence="3">Nitrogenase</fullName>
    </submittedName>
</protein>
<sequence length="520" mass="56389">MLNPFLPKKQKGLPIRWRTGPSAGKVGLSSAEFSAPPVAEARVVTDPSPYRKDPRGRKPKSEGPKPRERAASDLFPAQIARSPSEAGRLKNCSGHFLAESNSGWGANLDMLSLAHGPVGCGVFSQAGRFTSPGFTQGVDGFTALHACTNLGGDDLPDGGDEKLARALDEAATLFPLARGVTILNEDPILFLDANVKGVAKTKAKELDRLITPLACEAARSAPPYIVDTAWALRGAASRVRAEPRSRDVAITFFREAVGLVWIVSKLLRDIGLQPVHALTGSSTSDMARVSACKLIIGFSLGREPSPDHLVGGYAHLLHKWFGAPIQWTCFAGPSATDASLRKLAVCFGPRVAARAERVVAENRSLVEAIVSRYRPRLEGKLLIHFEPMTDDQLEPFRLLGMRIGDVTGWEGKTGKRRTPRRVCDGERPSLEAIEAYIVEAAPDLVLGLDRDEFDWRKRGRAALPFSSLFDRKGNAFWGYDGFACLAAELDRCLNAPWRGLVEPPWSKSIPISKTPSSGAR</sequence>
<keyword evidence="4" id="KW-1185">Reference proteome</keyword>
<dbReference type="Proteomes" id="UP000230709">
    <property type="component" value="Plasmid pOB3b3"/>
</dbReference>
<gene>
    <name evidence="3" type="ORF">CQW49_23995</name>
</gene>
<dbReference type="Pfam" id="PF00148">
    <property type="entry name" value="Oxidored_nitro"/>
    <property type="match status" value="1"/>
</dbReference>
<feature type="domain" description="Nitrogenase/oxidoreductase component 1" evidence="2">
    <location>
        <begin position="109"/>
        <end position="491"/>
    </location>
</feature>
<dbReference type="PANTHER" id="PTHR43457:SF1">
    <property type="entry name" value="NITROGENASE MOLYBDENUM-IRON PROTEIN ALPHA CHAIN"/>
    <property type="match status" value="1"/>
</dbReference>